<keyword evidence="4" id="KW-0479">Metal-binding</keyword>
<dbReference type="SUPFAM" id="SSF81660">
    <property type="entry name" value="Metal cation-transporting ATPase, ATP-binding domain N"/>
    <property type="match status" value="1"/>
</dbReference>
<dbReference type="PANTHER" id="PTHR45630:SF2">
    <property type="entry name" value="POLYAMINE-TRANSPORTING ATPASE 13A2"/>
    <property type="match status" value="1"/>
</dbReference>
<dbReference type="SFLD" id="SFLDG00002">
    <property type="entry name" value="C1.7:_P-type_atpase_like"/>
    <property type="match status" value="1"/>
</dbReference>
<dbReference type="Proteomes" id="UP001652622">
    <property type="component" value="Unplaced"/>
</dbReference>
<gene>
    <name evidence="15" type="primary">ATP13A2</name>
</gene>
<dbReference type="Pfam" id="PF13246">
    <property type="entry name" value="Cation_ATPase"/>
    <property type="match status" value="1"/>
</dbReference>
<dbReference type="Gene3D" id="3.40.50.1000">
    <property type="entry name" value="HAD superfamily/HAD-like"/>
    <property type="match status" value="1"/>
</dbReference>
<feature type="transmembrane region" description="Helical" evidence="11">
    <location>
        <begin position="994"/>
        <end position="1017"/>
    </location>
</feature>
<feature type="transmembrane region" description="Helical" evidence="11">
    <location>
        <begin position="1115"/>
        <end position="1139"/>
    </location>
</feature>
<evidence type="ECO:0000256" key="8">
    <source>
        <dbReference type="ARBA" id="ARBA00022967"/>
    </source>
</evidence>
<evidence type="ECO:0000256" key="11">
    <source>
        <dbReference type="SAM" id="Phobius"/>
    </source>
</evidence>
<evidence type="ECO:0000256" key="5">
    <source>
        <dbReference type="ARBA" id="ARBA00022741"/>
    </source>
</evidence>
<evidence type="ECO:0000256" key="10">
    <source>
        <dbReference type="ARBA" id="ARBA00023136"/>
    </source>
</evidence>
<evidence type="ECO:0000256" key="7">
    <source>
        <dbReference type="ARBA" id="ARBA00022842"/>
    </source>
</evidence>
<dbReference type="InterPro" id="IPR001757">
    <property type="entry name" value="P_typ_ATPase"/>
</dbReference>
<protein>
    <submittedName>
        <fullName evidence="15">Polyamine-transporting ATPase 13A2 isoform X2</fullName>
    </submittedName>
</protein>
<accession>A0ABM3YWH6</accession>
<comment type="similarity">
    <text evidence="2">Belongs to the cation transport ATPase (P-type) (TC 3.A.3) family. Type V subfamily.</text>
</comment>
<feature type="transmembrane region" description="Helical" evidence="11">
    <location>
        <begin position="928"/>
        <end position="950"/>
    </location>
</feature>
<organism evidence="14 15">
    <name type="scientific">Pantherophis guttatus</name>
    <name type="common">Corn snake</name>
    <name type="synonym">Elaphe guttata</name>
    <dbReference type="NCBI Taxonomy" id="94885"/>
    <lineage>
        <taxon>Eukaryota</taxon>
        <taxon>Metazoa</taxon>
        <taxon>Chordata</taxon>
        <taxon>Craniata</taxon>
        <taxon>Vertebrata</taxon>
        <taxon>Euteleostomi</taxon>
        <taxon>Lepidosauria</taxon>
        <taxon>Squamata</taxon>
        <taxon>Bifurcata</taxon>
        <taxon>Unidentata</taxon>
        <taxon>Episquamata</taxon>
        <taxon>Toxicofera</taxon>
        <taxon>Serpentes</taxon>
        <taxon>Colubroidea</taxon>
        <taxon>Colubridae</taxon>
        <taxon>Colubrinae</taxon>
        <taxon>Pantherophis</taxon>
    </lineage>
</organism>
<feature type="transmembrane region" description="Helical" evidence="11">
    <location>
        <begin position="455"/>
        <end position="478"/>
    </location>
</feature>
<keyword evidence="3 11" id="KW-0812">Transmembrane</keyword>
<feature type="transmembrane region" description="Helical" evidence="11">
    <location>
        <begin position="1043"/>
        <end position="1061"/>
    </location>
</feature>
<dbReference type="InterPro" id="IPR008250">
    <property type="entry name" value="ATPase_P-typ_transduc_dom_A_sf"/>
</dbReference>
<keyword evidence="7" id="KW-0460">Magnesium</keyword>
<evidence type="ECO:0000256" key="9">
    <source>
        <dbReference type="ARBA" id="ARBA00022989"/>
    </source>
</evidence>
<keyword evidence="6" id="KW-0067">ATP-binding</keyword>
<feature type="domain" description="P5B-type ATPase N-terminal" evidence="13">
    <location>
        <begin position="37"/>
        <end position="162"/>
    </location>
</feature>
<feature type="domain" description="P-type ATPase A" evidence="12">
    <location>
        <begin position="294"/>
        <end position="408"/>
    </location>
</feature>
<feature type="transmembrane region" description="Helical" evidence="11">
    <location>
        <begin position="423"/>
        <end position="443"/>
    </location>
</feature>
<name>A0ABM3YWH6_PANGU</name>
<evidence type="ECO:0000256" key="2">
    <source>
        <dbReference type="ARBA" id="ARBA00006000"/>
    </source>
</evidence>
<dbReference type="Pfam" id="PF12409">
    <property type="entry name" value="P5-ATPase"/>
    <property type="match status" value="1"/>
</dbReference>
<dbReference type="SUPFAM" id="SSF56784">
    <property type="entry name" value="HAD-like"/>
    <property type="match status" value="1"/>
</dbReference>
<dbReference type="Gene3D" id="3.40.1110.10">
    <property type="entry name" value="Calcium-transporting ATPase, cytoplasmic domain N"/>
    <property type="match status" value="1"/>
</dbReference>
<sequence length="1187" mass="131127">MEAAECARILPGNSSLSGDQQLNYHSLEQSPPKPSTEVKGYQRKTWKTFLCHSVSVLTLGLPLVIFHWKPHLEIYAKCTPCPLGQADWVLIRDQSGRCFASKVQTEQIEDGSLDSRTDEGRSAIAVGVSDDQARSRDTIQLHQKEEKNVLRYYSFEGLHYLWVERRQAYCRASTLDEGWTCSDLHLSCRGLSIQEQSARHVPPFRERVIYGPNLIDVPVKSYLWLLMDEILNLFYFFQVFSITLWICEEYYSYAACIFIISTISIGLSLYVTKKQNRTLRDMAKVVSSVQICRPSGERVVVSSVDLVPGDVLVVSPEGMLVPCDAALLNGECVVNESLLTGESTPVLKTPLPKSPEEANTTYSSEDHKRHTLFCGTQIIQARSHGDADILAVVTRTGFYTAKGDLISSILHPKPLKLRFHNDAWKFVTFLAILAVIGTIYSIIILKRNKVSRWLIALRALDIVTVAVPPALPAAMTMGTMYAQGRLKRQGIFCISPQRIDLCGKVRLVCFDKTGTLTADGMDIWGVVPQAGSSFLPIVHELRRLADGPLLHCLATCHTLSLLGDQPIGDPVDLRMLESTGWSLVETEGPEVKACLEQDFGTGALLVIAPPLLREQLPGTKTPVPMAVLRRFPFSSALRRMSVLGKAPGNSPVEAFMKGAPETVAGLCKKESVPEDFPQQLQQLTSSGFRVLGLAYKPLVAVGSFEEAQEVTRDWVETDMVFLGFLVLKNVLKPETAPVIRVLRSAGIQTVMVTGDNMLTAVNVARSCQMVAAQERVVFVNAAPPSRGKVAALTFTPSEQVKDVHQQESDFPEQLPCSFALNGKSFAVLCECFPALLPKILVQTTIFAQMLPDQKTRLVEHLQRLNYCVAMCGDGANDCGALKAADVGISLSEAEASAAAPFTSQRANIECVPITIREGRCSLVTSFGLFKYMAFYSLTQFVSVLLLYTLNTNLSDGQFLFIDLIITTTMVALMGKTEPAEDLGLKRPQGALISLAVLGSLCLQTALIIAVLVIIYFITVSQQWFTPLNSTLSAPANLPNYENTVIFCTSGFQYLILAVVVSKGRPFRKPLYTNVPFLMALLLLTGVMIWLTIYPLTFMQKLLRLKSAGDLSFKVILLGMAALHFFTAFVLEVGLDHGLLNGFRKLRRKKASKKLYKQLQWELSQEKSSWPPLHAPVFAPTRIPPAAR</sequence>
<evidence type="ECO:0000256" key="1">
    <source>
        <dbReference type="ARBA" id="ARBA00004141"/>
    </source>
</evidence>
<dbReference type="SUPFAM" id="SSF81653">
    <property type="entry name" value="Calcium ATPase, transduction domain A"/>
    <property type="match status" value="1"/>
</dbReference>
<dbReference type="SUPFAM" id="SSF81665">
    <property type="entry name" value="Calcium ATPase, transmembrane domain M"/>
    <property type="match status" value="1"/>
</dbReference>
<dbReference type="InterPro" id="IPR023298">
    <property type="entry name" value="ATPase_P-typ_TM_dom_sf"/>
</dbReference>
<dbReference type="PRINTS" id="PR00119">
    <property type="entry name" value="CATATPASE"/>
</dbReference>
<feature type="transmembrane region" description="Helical" evidence="11">
    <location>
        <begin position="1073"/>
        <end position="1095"/>
    </location>
</feature>
<dbReference type="InterPro" id="IPR023214">
    <property type="entry name" value="HAD_sf"/>
</dbReference>
<dbReference type="InterPro" id="IPR044492">
    <property type="entry name" value="P_typ_ATPase_HD_dom"/>
</dbReference>
<proteinExistence type="inferred from homology"/>
<dbReference type="InterPro" id="IPR023299">
    <property type="entry name" value="ATPase_P-typ_cyto_dom_N"/>
</dbReference>
<dbReference type="Gene3D" id="2.70.150.10">
    <property type="entry name" value="Calcium-transporting ATPase, cytoplasmic transduction domain A"/>
    <property type="match status" value="1"/>
</dbReference>
<dbReference type="NCBIfam" id="TIGR01494">
    <property type="entry name" value="ATPase_P-type"/>
    <property type="match status" value="2"/>
</dbReference>
<dbReference type="NCBIfam" id="TIGR01657">
    <property type="entry name" value="P-ATPase-V"/>
    <property type="match status" value="1"/>
</dbReference>
<evidence type="ECO:0000313" key="14">
    <source>
        <dbReference type="Proteomes" id="UP001652622"/>
    </source>
</evidence>
<keyword evidence="10 11" id="KW-0472">Membrane</keyword>
<reference evidence="15" key="1">
    <citation type="submission" date="2025-08" db="UniProtKB">
        <authorList>
            <consortium name="RefSeq"/>
        </authorList>
    </citation>
    <scope>IDENTIFICATION</scope>
    <source>
        <tissue evidence="15">Blood</tissue>
    </source>
</reference>
<evidence type="ECO:0000256" key="3">
    <source>
        <dbReference type="ARBA" id="ARBA00022692"/>
    </source>
</evidence>
<keyword evidence="9 11" id="KW-1133">Transmembrane helix</keyword>
<dbReference type="SFLD" id="SFLDS00003">
    <property type="entry name" value="Haloacid_Dehalogenase"/>
    <property type="match status" value="1"/>
</dbReference>
<feature type="transmembrane region" description="Helical" evidence="11">
    <location>
        <begin position="956"/>
        <end position="974"/>
    </location>
</feature>
<evidence type="ECO:0000259" key="12">
    <source>
        <dbReference type="Pfam" id="PF00122"/>
    </source>
</evidence>
<dbReference type="RefSeq" id="XP_060540481.1">
    <property type="nucleotide sequence ID" value="XM_060684498.1"/>
</dbReference>
<evidence type="ECO:0000256" key="4">
    <source>
        <dbReference type="ARBA" id="ARBA00022723"/>
    </source>
</evidence>
<dbReference type="InterPro" id="IPR059000">
    <property type="entry name" value="ATPase_P-type_domA"/>
</dbReference>
<dbReference type="GeneID" id="117654726"/>
<dbReference type="PANTHER" id="PTHR45630">
    <property type="entry name" value="CATION-TRANSPORTING ATPASE-RELATED"/>
    <property type="match status" value="1"/>
</dbReference>
<dbReference type="InterPro" id="IPR006544">
    <property type="entry name" value="P-type_TPase_V"/>
</dbReference>
<dbReference type="SFLD" id="SFLDF00027">
    <property type="entry name" value="p-type_atpase"/>
    <property type="match status" value="1"/>
</dbReference>
<dbReference type="InterPro" id="IPR036412">
    <property type="entry name" value="HAD-like_sf"/>
</dbReference>
<evidence type="ECO:0000313" key="15">
    <source>
        <dbReference type="RefSeq" id="XP_060540481.1"/>
    </source>
</evidence>
<keyword evidence="8" id="KW-1278">Translocase</keyword>
<dbReference type="InterPro" id="IPR047819">
    <property type="entry name" value="P5A-ATPase_N"/>
</dbReference>
<evidence type="ECO:0000259" key="13">
    <source>
        <dbReference type="Pfam" id="PF12409"/>
    </source>
</evidence>
<comment type="subcellular location">
    <subcellularLocation>
        <location evidence="1">Membrane</location>
        <topology evidence="1">Multi-pass membrane protein</topology>
    </subcellularLocation>
</comment>
<keyword evidence="14" id="KW-1185">Reference proteome</keyword>
<evidence type="ECO:0000256" key="6">
    <source>
        <dbReference type="ARBA" id="ARBA00022840"/>
    </source>
</evidence>
<feature type="transmembrane region" description="Helical" evidence="11">
    <location>
        <begin position="252"/>
        <end position="272"/>
    </location>
</feature>
<dbReference type="InterPro" id="IPR018303">
    <property type="entry name" value="ATPase_P-typ_P_site"/>
</dbReference>
<keyword evidence="5" id="KW-0547">Nucleotide-binding</keyword>
<dbReference type="PROSITE" id="PS00154">
    <property type="entry name" value="ATPASE_E1_E2"/>
    <property type="match status" value="1"/>
</dbReference>
<dbReference type="Pfam" id="PF00122">
    <property type="entry name" value="E1-E2_ATPase"/>
    <property type="match status" value="1"/>
</dbReference>